<keyword evidence="6" id="KW-1185">Reference proteome</keyword>
<dbReference type="InterPro" id="IPR036388">
    <property type="entry name" value="WH-like_DNA-bd_sf"/>
</dbReference>
<reference evidence="5 6" key="1">
    <citation type="submission" date="2017-04" db="EMBL/GenBank/DDBJ databases">
        <title>Draft genome sequence of Zooshikella ganghwensis VG4 isolated from Red Sea sediments.</title>
        <authorList>
            <person name="Rehman Z."/>
            <person name="Alam I."/>
            <person name="Kamau A."/>
            <person name="Bajic V."/>
            <person name="Leiknes T."/>
        </authorList>
    </citation>
    <scope>NUCLEOTIDE SEQUENCE [LARGE SCALE GENOMIC DNA]</scope>
    <source>
        <strain evidence="5 6">VG4</strain>
    </source>
</reference>
<dbReference type="InterPro" id="IPR047640">
    <property type="entry name" value="RpiR-like"/>
</dbReference>
<dbReference type="InterPro" id="IPR001347">
    <property type="entry name" value="SIS_dom"/>
</dbReference>
<gene>
    <name evidence="5" type="ORF">B9G39_10275</name>
</gene>
<evidence type="ECO:0000256" key="2">
    <source>
        <dbReference type="ARBA" id="ARBA00023125"/>
    </source>
</evidence>
<evidence type="ECO:0000313" key="6">
    <source>
        <dbReference type="Proteomes" id="UP000257039"/>
    </source>
</evidence>
<keyword evidence="3" id="KW-0804">Transcription</keyword>
<dbReference type="InterPro" id="IPR000281">
    <property type="entry name" value="HTH_RpiR"/>
</dbReference>
<name>A0A4P9VN14_9GAMM</name>
<protein>
    <submittedName>
        <fullName evidence="5">MurR/RpiR family transcriptional regulator</fullName>
    </submittedName>
</protein>
<feature type="domain" description="HTH rpiR-type" evidence="4">
    <location>
        <begin position="10"/>
        <end position="86"/>
    </location>
</feature>
<evidence type="ECO:0000313" key="5">
    <source>
        <dbReference type="EMBL" id="RDH43797.1"/>
    </source>
</evidence>
<dbReference type="GO" id="GO:1901135">
    <property type="term" value="P:carbohydrate derivative metabolic process"/>
    <property type="evidence" value="ECO:0007669"/>
    <property type="project" value="InterPro"/>
</dbReference>
<dbReference type="GO" id="GO:0097367">
    <property type="term" value="F:carbohydrate derivative binding"/>
    <property type="evidence" value="ECO:0007669"/>
    <property type="project" value="InterPro"/>
</dbReference>
<keyword evidence="1" id="KW-0805">Transcription regulation</keyword>
<comment type="caution">
    <text evidence="5">The sequence shown here is derived from an EMBL/GenBank/DDBJ whole genome shotgun (WGS) entry which is preliminary data.</text>
</comment>
<evidence type="ECO:0000256" key="1">
    <source>
        <dbReference type="ARBA" id="ARBA00023015"/>
    </source>
</evidence>
<keyword evidence="2" id="KW-0238">DNA-binding</keyword>
<dbReference type="Gene3D" id="1.10.10.10">
    <property type="entry name" value="Winged helix-like DNA-binding domain superfamily/Winged helix DNA-binding domain"/>
    <property type="match status" value="1"/>
</dbReference>
<dbReference type="SUPFAM" id="SSF53697">
    <property type="entry name" value="SIS domain"/>
    <property type="match status" value="1"/>
</dbReference>
<dbReference type="Pfam" id="PF01380">
    <property type="entry name" value="SIS"/>
    <property type="match status" value="1"/>
</dbReference>
<sequence>MTSIPPETLAELEAEITSRHKTLSKRLRQVAHFMLEKPKDVAFGTVAVIAHEAGVPPSTLVRFANAFGFRGFSDMQKLFRAKLVEDTPSFNEWIRLAHSQTHSNQHNSPVKILEEFTTSNMVAMDQLIKEVNANDLEKAVSIIYQAQTTHIVGFRRSFVVASYFAYALRHIDQRAFLIDGVGGMYREQATTLAENDALIAISFKPYATETQDTLTAKPSGVPLIVITDSQLSPLVQYADVCFVVKEAEVRSFRSLTTSLCLTQAIAISLAYRIEAEMKGSFPTLS</sequence>
<dbReference type="Pfam" id="PF01418">
    <property type="entry name" value="HTH_6"/>
    <property type="match status" value="1"/>
</dbReference>
<dbReference type="GO" id="GO:0003700">
    <property type="term" value="F:DNA-binding transcription factor activity"/>
    <property type="evidence" value="ECO:0007669"/>
    <property type="project" value="InterPro"/>
</dbReference>
<dbReference type="AlphaFoldDB" id="A0A4P9VN14"/>
<dbReference type="CDD" id="cd05013">
    <property type="entry name" value="SIS_RpiR"/>
    <property type="match status" value="1"/>
</dbReference>
<dbReference type="RefSeq" id="WP_094787044.1">
    <property type="nucleotide sequence ID" value="NZ_NDXW01000001.1"/>
</dbReference>
<evidence type="ECO:0000256" key="3">
    <source>
        <dbReference type="ARBA" id="ARBA00023163"/>
    </source>
</evidence>
<organism evidence="5 6">
    <name type="scientific">Zooshikella ganghwensis</name>
    <dbReference type="NCBI Taxonomy" id="202772"/>
    <lineage>
        <taxon>Bacteria</taxon>
        <taxon>Pseudomonadati</taxon>
        <taxon>Pseudomonadota</taxon>
        <taxon>Gammaproteobacteria</taxon>
        <taxon>Oceanospirillales</taxon>
        <taxon>Zooshikellaceae</taxon>
        <taxon>Zooshikella</taxon>
    </lineage>
</organism>
<dbReference type="Gene3D" id="3.40.50.10490">
    <property type="entry name" value="Glucose-6-phosphate isomerase like protein, domain 1"/>
    <property type="match status" value="1"/>
</dbReference>
<dbReference type="InterPro" id="IPR009057">
    <property type="entry name" value="Homeodomain-like_sf"/>
</dbReference>
<dbReference type="InterPro" id="IPR035472">
    <property type="entry name" value="RpiR-like_SIS"/>
</dbReference>
<dbReference type="PROSITE" id="PS51071">
    <property type="entry name" value="HTH_RPIR"/>
    <property type="match status" value="1"/>
</dbReference>
<evidence type="ECO:0000259" key="4">
    <source>
        <dbReference type="PROSITE" id="PS51071"/>
    </source>
</evidence>
<dbReference type="GO" id="GO:0003677">
    <property type="term" value="F:DNA binding"/>
    <property type="evidence" value="ECO:0007669"/>
    <property type="project" value="UniProtKB-KW"/>
</dbReference>
<dbReference type="PANTHER" id="PTHR30514">
    <property type="entry name" value="GLUCOKINASE"/>
    <property type="match status" value="1"/>
</dbReference>
<dbReference type="InterPro" id="IPR046348">
    <property type="entry name" value="SIS_dom_sf"/>
</dbReference>
<accession>A0A4P9VN14</accession>
<proteinExistence type="predicted"/>
<dbReference type="EMBL" id="NDXW01000001">
    <property type="protein sequence ID" value="RDH43797.1"/>
    <property type="molecule type" value="Genomic_DNA"/>
</dbReference>
<dbReference type="PANTHER" id="PTHR30514:SF20">
    <property type="entry name" value="TRANSCRIPTIONAL REGULATOR"/>
    <property type="match status" value="1"/>
</dbReference>
<dbReference type="SUPFAM" id="SSF46689">
    <property type="entry name" value="Homeodomain-like"/>
    <property type="match status" value="1"/>
</dbReference>
<dbReference type="Proteomes" id="UP000257039">
    <property type="component" value="Unassembled WGS sequence"/>
</dbReference>